<dbReference type="InterPro" id="IPR008613">
    <property type="entry name" value="Excalibur_Ca-bd_domain"/>
</dbReference>
<evidence type="ECO:0000259" key="1">
    <source>
        <dbReference type="SMART" id="SM00894"/>
    </source>
</evidence>
<sequence>MKNLLILIVICGAAWQFYFKDSALVETTHKKAVSEFSNSDAMKTLAQAKEIANPKVTYQCDGRQHCSQMTSYEEAKYFIRYCPNTKMDGDGDGIPCERQFNK</sequence>
<dbReference type="Proteomes" id="UP000027154">
    <property type="component" value="Unassembled WGS sequence"/>
</dbReference>
<feature type="domain" description="Excalibur calcium-binding" evidence="1">
    <location>
        <begin position="62"/>
        <end position="97"/>
    </location>
</feature>
<reference evidence="2 3" key="1">
    <citation type="submission" date="2014-04" db="EMBL/GenBank/DDBJ databases">
        <title>Pseudoalteromonas galatheae sp. nov., isolated from a deep-sea polychaete near Canal Concepcion, Chile.</title>
        <authorList>
            <person name="Machado H.R."/>
            <person name="Gram L."/>
            <person name="Vynne N.G."/>
        </authorList>
    </citation>
    <scope>NUCLEOTIDE SEQUENCE [LARGE SCALE GENOMIC DNA]</scope>
    <source>
        <strain evidence="2 3">KMM216</strain>
    </source>
</reference>
<organism evidence="2 3">
    <name type="scientific">Pseudoalteromonas fuliginea</name>
    <dbReference type="NCBI Taxonomy" id="1872678"/>
    <lineage>
        <taxon>Bacteria</taxon>
        <taxon>Pseudomonadati</taxon>
        <taxon>Pseudomonadota</taxon>
        <taxon>Gammaproteobacteria</taxon>
        <taxon>Alteromonadales</taxon>
        <taxon>Pseudoalteromonadaceae</taxon>
        <taxon>Pseudoalteromonas</taxon>
    </lineage>
</organism>
<proteinExistence type="predicted"/>
<gene>
    <name evidence="2" type="ORF">DC53_10865</name>
</gene>
<comment type="caution">
    <text evidence="2">The sequence shown here is derived from an EMBL/GenBank/DDBJ whole genome shotgun (WGS) entry which is preliminary data.</text>
</comment>
<dbReference type="EMBL" id="JJNZ01000030">
    <property type="protein sequence ID" value="KDC51033.1"/>
    <property type="molecule type" value="Genomic_DNA"/>
</dbReference>
<dbReference type="Pfam" id="PF05901">
    <property type="entry name" value="Excalibur"/>
    <property type="match status" value="1"/>
</dbReference>
<dbReference type="SMART" id="SM00894">
    <property type="entry name" value="Excalibur"/>
    <property type="match status" value="1"/>
</dbReference>
<protein>
    <recommendedName>
        <fullName evidence="1">Excalibur calcium-binding domain-containing protein</fullName>
    </recommendedName>
</protein>
<dbReference type="AlphaFoldDB" id="A0ABD3Y9P2"/>
<evidence type="ECO:0000313" key="2">
    <source>
        <dbReference type="EMBL" id="KDC51033.1"/>
    </source>
</evidence>
<evidence type="ECO:0000313" key="3">
    <source>
        <dbReference type="Proteomes" id="UP000027154"/>
    </source>
</evidence>
<name>A0ABD3Y9P2_9GAMM</name>
<accession>A0ABD3Y9P2</accession>